<evidence type="ECO:0000256" key="2">
    <source>
        <dbReference type="SAM" id="MobiDB-lite"/>
    </source>
</evidence>
<keyword evidence="4" id="KW-1185">Reference proteome</keyword>
<feature type="region of interest" description="Disordered" evidence="2">
    <location>
        <begin position="51"/>
        <end position="93"/>
    </location>
</feature>
<name>A0A8J2WK33_9CRUS</name>
<gene>
    <name evidence="3" type="ORF">DGAL_LOCUS8476</name>
</gene>
<keyword evidence="1" id="KW-0175">Coiled coil</keyword>
<dbReference type="AlphaFoldDB" id="A0A8J2WK33"/>
<sequence length="263" mass="30553">MPLIRNKVNKPLADCADFEASIRHYQNLNQQIEQKTCAVFELVNKLNNSKSSESFLEKSKTEESHQFHERKKSSSPDGSVSLARPEPREKSAVNKHQIIVDLTQRLRDIQSELESIKFQQKKTVPSLNMQEEERDQQKQELVQLRENSKKMKSALQSKQLLHDAQKKEIAVVLEKLKSEEQSRKSFQKEIERISKQLSAVTSDKEKLAEKLEHSKTDLLLLKQHKLDDHPSNKVPIMLKCIRKQSLLIENLLKQITCLEQLKN</sequence>
<accession>A0A8J2WK33</accession>
<feature type="coiled-coil region" evidence="1">
    <location>
        <begin position="99"/>
        <end position="210"/>
    </location>
</feature>
<evidence type="ECO:0000256" key="1">
    <source>
        <dbReference type="SAM" id="Coils"/>
    </source>
</evidence>
<evidence type="ECO:0000313" key="3">
    <source>
        <dbReference type="EMBL" id="CAH0105453.1"/>
    </source>
</evidence>
<dbReference type="OrthoDB" id="6367600at2759"/>
<comment type="caution">
    <text evidence="3">The sequence shown here is derived from an EMBL/GenBank/DDBJ whole genome shotgun (WGS) entry which is preliminary data.</text>
</comment>
<proteinExistence type="predicted"/>
<organism evidence="3 4">
    <name type="scientific">Daphnia galeata</name>
    <dbReference type="NCBI Taxonomy" id="27404"/>
    <lineage>
        <taxon>Eukaryota</taxon>
        <taxon>Metazoa</taxon>
        <taxon>Ecdysozoa</taxon>
        <taxon>Arthropoda</taxon>
        <taxon>Crustacea</taxon>
        <taxon>Branchiopoda</taxon>
        <taxon>Diplostraca</taxon>
        <taxon>Cladocera</taxon>
        <taxon>Anomopoda</taxon>
        <taxon>Daphniidae</taxon>
        <taxon>Daphnia</taxon>
    </lineage>
</organism>
<dbReference type="Proteomes" id="UP000789390">
    <property type="component" value="Unassembled WGS sequence"/>
</dbReference>
<dbReference type="EMBL" id="CAKKLH010000188">
    <property type="protein sequence ID" value="CAH0105453.1"/>
    <property type="molecule type" value="Genomic_DNA"/>
</dbReference>
<reference evidence="3" key="1">
    <citation type="submission" date="2021-11" db="EMBL/GenBank/DDBJ databases">
        <authorList>
            <person name="Schell T."/>
        </authorList>
    </citation>
    <scope>NUCLEOTIDE SEQUENCE</scope>
    <source>
        <strain evidence="3">M5</strain>
    </source>
</reference>
<evidence type="ECO:0000313" key="4">
    <source>
        <dbReference type="Proteomes" id="UP000789390"/>
    </source>
</evidence>
<feature type="compositionally biased region" description="Basic and acidic residues" evidence="2">
    <location>
        <begin position="55"/>
        <end position="67"/>
    </location>
</feature>
<protein>
    <submittedName>
        <fullName evidence="3">Uncharacterized protein</fullName>
    </submittedName>
</protein>